<keyword evidence="2" id="KW-0560">Oxidoreductase</keyword>
<evidence type="ECO:0000256" key="3">
    <source>
        <dbReference type="ARBA" id="ARBA00023004"/>
    </source>
</evidence>
<feature type="domain" description="Non-haem dioxygenase N-terminal" evidence="5">
    <location>
        <begin position="59"/>
        <end position="127"/>
    </location>
</feature>
<dbReference type="InterPro" id="IPR026992">
    <property type="entry name" value="DIOX_N"/>
</dbReference>
<dbReference type="InParanoid" id="A0A5E4FLK2"/>
<dbReference type="Pfam" id="PF14226">
    <property type="entry name" value="DIOX_N"/>
    <property type="match status" value="1"/>
</dbReference>
<dbReference type="Proteomes" id="UP000327085">
    <property type="component" value="Chromosome 6"/>
</dbReference>
<proteinExistence type="predicted"/>
<reference evidence="7" key="1">
    <citation type="journal article" date="2020" name="Plant J.">
        <title>Transposons played a major role in the diversification between the closely related almond and peach genomes: results from the almond genome sequence.</title>
        <authorList>
            <person name="Alioto T."/>
            <person name="Alexiou K.G."/>
            <person name="Bardil A."/>
            <person name="Barteri F."/>
            <person name="Castanera R."/>
            <person name="Cruz F."/>
            <person name="Dhingra A."/>
            <person name="Duval H."/>
            <person name="Fernandez I Marti A."/>
            <person name="Frias L."/>
            <person name="Galan B."/>
            <person name="Garcia J.L."/>
            <person name="Howad W."/>
            <person name="Gomez-Garrido J."/>
            <person name="Gut M."/>
            <person name="Julca I."/>
            <person name="Morata J."/>
            <person name="Puigdomenech P."/>
            <person name="Ribeca P."/>
            <person name="Rubio Cabetas M.J."/>
            <person name="Vlasova A."/>
            <person name="Wirthensohn M."/>
            <person name="Garcia-Mas J."/>
            <person name="Gabaldon T."/>
            <person name="Casacuberta J.M."/>
            <person name="Arus P."/>
        </authorList>
    </citation>
    <scope>NUCLEOTIDE SEQUENCE [LARGE SCALE GENOMIC DNA]</scope>
    <source>
        <strain evidence="7">cv. Texas</strain>
    </source>
</reference>
<dbReference type="EMBL" id="CABIKO010000148">
    <property type="protein sequence ID" value="VVA28735.1"/>
    <property type="molecule type" value="Genomic_DNA"/>
</dbReference>
<keyword evidence="3" id="KW-0408">Iron</keyword>
<dbReference type="GO" id="GO:0046872">
    <property type="term" value="F:metal ion binding"/>
    <property type="evidence" value="ECO:0007669"/>
    <property type="project" value="UniProtKB-KW"/>
</dbReference>
<evidence type="ECO:0000256" key="1">
    <source>
        <dbReference type="ARBA" id="ARBA00022723"/>
    </source>
</evidence>
<dbReference type="SUPFAM" id="SSF51197">
    <property type="entry name" value="Clavaminate synthase-like"/>
    <property type="match status" value="1"/>
</dbReference>
<keyword evidence="1" id="KW-0479">Metal-binding</keyword>
<dbReference type="GO" id="GO:0016491">
    <property type="term" value="F:oxidoreductase activity"/>
    <property type="evidence" value="ECO:0007669"/>
    <property type="project" value="UniProtKB-KW"/>
</dbReference>
<protein>
    <recommendedName>
        <fullName evidence="5">Non-haem dioxygenase N-terminal domain-containing protein</fullName>
    </recommendedName>
</protein>
<organism evidence="6 7">
    <name type="scientific">Prunus dulcis</name>
    <name type="common">Almond</name>
    <name type="synonym">Amygdalus dulcis</name>
    <dbReference type="NCBI Taxonomy" id="3755"/>
    <lineage>
        <taxon>Eukaryota</taxon>
        <taxon>Viridiplantae</taxon>
        <taxon>Streptophyta</taxon>
        <taxon>Embryophyta</taxon>
        <taxon>Tracheophyta</taxon>
        <taxon>Spermatophyta</taxon>
        <taxon>Magnoliopsida</taxon>
        <taxon>eudicotyledons</taxon>
        <taxon>Gunneridae</taxon>
        <taxon>Pentapetalae</taxon>
        <taxon>rosids</taxon>
        <taxon>fabids</taxon>
        <taxon>Rosales</taxon>
        <taxon>Rosaceae</taxon>
        <taxon>Amygdaloideae</taxon>
        <taxon>Amygdaleae</taxon>
        <taxon>Prunus</taxon>
    </lineage>
</organism>
<dbReference type="PANTHER" id="PTHR10209">
    <property type="entry name" value="OXIDOREDUCTASE, 2OG-FE II OXYGENASE FAMILY PROTEIN"/>
    <property type="match status" value="1"/>
</dbReference>
<dbReference type="PANTHER" id="PTHR10209:SF714">
    <property type="entry name" value="1-AMINOCYCLOPROPANE-1-CARBOXYLATE OXIDASE HOMOLOG 11-RELATED"/>
    <property type="match status" value="1"/>
</dbReference>
<dbReference type="Gene3D" id="2.60.120.330">
    <property type="entry name" value="B-lactam Antibiotic, Isopenicillin N Synthase, Chain"/>
    <property type="match status" value="1"/>
</dbReference>
<accession>A0A5E4FLK2</accession>
<sequence>MAVVDCELEKELKQFDETKAGVKGLVDAGVTKLPRMFRHPPETLPSPNQNNGLDSNLQVPVIDLKDVDICDRRKEIINDLRKAAEEWGFFQIVNHGIPIAVMDEVLKGVRGFHELPKEAKEEWYSRDFKKKVNFFSNGSGRRARGEAGRSASSSYPKIATNMKSLSMKIAEFSKAIPCSLSGSSNVRRCQVKTGCSGTIDAREHRNLSGKK</sequence>
<dbReference type="AlphaFoldDB" id="A0A5E4FLK2"/>
<feature type="region of interest" description="Disordered" evidence="4">
    <location>
        <begin position="36"/>
        <end position="55"/>
    </location>
</feature>
<evidence type="ECO:0000313" key="6">
    <source>
        <dbReference type="EMBL" id="VVA28735.1"/>
    </source>
</evidence>
<evidence type="ECO:0000256" key="4">
    <source>
        <dbReference type="SAM" id="MobiDB-lite"/>
    </source>
</evidence>
<evidence type="ECO:0000259" key="5">
    <source>
        <dbReference type="Pfam" id="PF14226"/>
    </source>
</evidence>
<gene>
    <name evidence="6" type="ORF">ALMOND_2B035079</name>
</gene>
<dbReference type="Gramene" id="VVA28735">
    <property type="protein sequence ID" value="VVA28735"/>
    <property type="gene ID" value="Prudul26B035079"/>
</dbReference>
<name>A0A5E4FLK2_PRUDU</name>
<evidence type="ECO:0000313" key="7">
    <source>
        <dbReference type="Proteomes" id="UP000327085"/>
    </source>
</evidence>
<dbReference type="InterPro" id="IPR027443">
    <property type="entry name" value="IPNS-like_sf"/>
</dbReference>
<evidence type="ECO:0000256" key="2">
    <source>
        <dbReference type="ARBA" id="ARBA00023002"/>
    </source>
</evidence>
<feature type="compositionally biased region" description="Polar residues" evidence="4">
    <location>
        <begin position="45"/>
        <end position="55"/>
    </location>
</feature>